<gene>
    <name evidence="6" type="ORF">Fcan01_09360</name>
</gene>
<keyword evidence="2" id="KW-0677">Repeat</keyword>
<dbReference type="STRING" id="158441.A0A226EEL8"/>
<organism evidence="6 7">
    <name type="scientific">Folsomia candida</name>
    <name type="common">Springtail</name>
    <dbReference type="NCBI Taxonomy" id="158441"/>
    <lineage>
        <taxon>Eukaryota</taxon>
        <taxon>Metazoa</taxon>
        <taxon>Ecdysozoa</taxon>
        <taxon>Arthropoda</taxon>
        <taxon>Hexapoda</taxon>
        <taxon>Collembola</taxon>
        <taxon>Entomobryomorpha</taxon>
        <taxon>Isotomoidea</taxon>
        <taxon>Isotomidae</taxon>
        <taxon>Proisotominae</taxon>
        <taxon>Folsomia</taxon>
    </lineage>
</organism>
<name>A0A226EEL8_FOLCA</name>
<evidence type="ECO:0000256" key="2">
    <source>
        <dbReference type="ARBA" id="ARBA00022737"/>
    </source>
</evidence>
<keyword evidence="1" id="KW-0433">Leucine-rich repeat</keyword>
<feature type="compositionally biased region" description="Polar residues" evidence="3">
    <location>
        <begin position="695"/>
        <end position="720"/>
    </location>
</feature>
<dbReference type="SUPFAM" id="SSF52058">
    <property type="entry name" value="L domain-like"/>
    <property type="match status" value="1"/>
</dbReference>
<dbReference type="PANTHER" id="PTHR45712:SF22">
    <property type="entry name" value="INSULIN-LIKE GROWTH FACTOR-BINDING PROTEIN COMPLEX ACID LABILE SUBUNIT"/>
    <property type="match status" value="1"/>
</dbReference>
<dbReference type="EMBL" id="LNIX01000004">
    <property type="protein sequence ID" value="OXA55507.1"/>
    <property type="molecule type" value="Genomic_DNA"/>
</dbReference>
<evidence type="ECO:0000256" key="4">
    <source>
        <dbReference type="SAM" id="Phobius"/>
    </source>
</evidence>
<keyword evidence="5" id="KW-0732">Signal</keyword>
<dbReference type="PROSITE" id="PS51450">
    <property type="entry name" value="LRR"/>
    <property type="match status" value="1"/>
</dbReference>
<evidence type="ECO:0000256" key="5">
    <source>
        <dbReference type="SAM" id="SignalP"/>
    </source>
</evidence>
<comment type="caution">
    <text evidence="6">The sequence shown here is derived from an EMBL/GenBank/DDBJ whole genome shotgun (WGS) entry which is preliminary data.</text>
</comment>
<evidence type="ECO:0000256" key="3">
    <source>
        <dbReference type="SAM" id="MobiDB-lite"/>
    </source>
</evidence>
<keyword evidence="4" id="KW-1133">Transmembrane helix</keyword>
<evidence type="ECO:0000256" key="1">
    <source>
        <dbReference type="ARBA" id="ARBA00022614"/>
    </source>
</evidence>
<keyword evidence="4" id="KW-0472">Membrane</keyword>
<evidence type="ECO:0000313" key="6">
    <source>
        <dbReference type="EMBL" id="OXA55507.1"/>
    </source>
</evidence>
<feature type="region of interest" description="Disordered" evidence="3">
    <location>
        <begin position="389"/>
        <end position="420"/>
    </location>
</feature>
<feature type="transmembrane region" description="Helical" evidence="4">
    <location>
        <begin position="600"/>
        <end position="621"/>
    </location>
</feature>
<dbReference type="InterPro" id="IPR050333">
    <property type="entry name" value="SLRP"/>
</dbReference>
<keyword evidence="4" id="KW-0812">Transmembrane</keyword>
<dbReference type="PANTHER" id="PTHR45712">
    <property type="entry name" value="AGAP008170-PA"/>
    <property type="match status" value="1"/>
</dbReference>
<dbReference type="InterPro" id="IPR001611">
    <property type="entry name" value="Leu-rich_rpt"/>
</dbReference>
<feature type="region of interest" description="Disordered" evidence="3">
    <location>
        <begin position="32"/>
        <end position="51"/>
    </location>
</feature>
<feature type="region of interest" description="Disordered" evidence="3">
    <location>
        <begin position="689"/>
        <end position="720"/>
    </location>
</feature>
<keyword evidence="7" id="KW-1185">Reference proteome</keyword>
<reference evidence="6 7" key="1">
    <citation type="submission" date="2015-12" db="EMBL/GenBank/DDBJ databases">
        <title>The genome of Folsomia candida.</title>
        <authorList>
            <person name="Faddeeva A."/>
            <person name="Derks M.F."/>
            <person name="Anvar Y."/>
            <person name="Smit S."/>
            <person name="Van Straalen N."/>
            <person name="Roelofs D."/>
        </authorList>
    </citation>
    <scope>NUCLEOTIDE SEQUENCE [LARGE SCALE GENOMIC DNA]</scope>
    <source>
        <strain evidence="6 7">VU population</strain>
        <tissue evidence="6">Whole body</tissue>
    </source>
</reference>
<proteinExistence type="predicted"/>
<dbReference type="Proteomes" id="UP000198287">
    <property type="component" value="Unassembled WGS sequence"/>
</dbReference>
<dbReference type="AlphaFoldDB" id="A0A226EEL8"/>
<feature type="signal peptide" evidence="5">
    <location>
        <begin position="1"/>
        <end position="19"/>
    </location>
</feature>
<feature type="chain" id="PRO_5012759360" evidence="5">
    <location>
        <begin position="20"/>
        <end position="720"/>
    </location>
</feature>
<dbReference type="OrthoDB" id="10068119at2759"/>
<dbReference type="Gene3D" id="3.80.10.10">
    <property type="entry name" value="Ribonuclease Inhibitor"/>
    <property type="match status" value="3"/>
</dbReference>
<sequence>MVSFSITLMTLVLSVLIMSSDNQSLGNGDVNFMTKNTTTTPTSSRSSRDLVMTRGGSSIEITEVSRHCTISETDEEINDLTLMGSTHVECSQVTNLTKSLEQIPQNMDSVITSISISNSIVTSLDLTQFQRFSTLRHLSVTKSNISFLSGVIPFSLKILDVSHNNLRTMNITWERGDKSDKNIATTEGYTSYTHNFNDDDENEETLSWVSYSEVNISPTSSPTIGEESGESSDNESLLINGDNGDTEGNYTKTGGENIVIDTTTNERRRKYQLQVIDLSHNKISELPKYIFYLGGPPLSLRLSGNHLKCEFVWEKLWTWTKKVDGNEPLILSDADETFCGVDEGVRVFQYTVKGVLQAREDLEKTCSTVDKSLCSGCSLYALQKGEGHLPITQPDSGGEGNARNKNKGQADHPEKGSNGNDARISISLKLNCTSKNLTKLPPVPPQTWLLNISDNKISDLTPLKLPMYANLLILDAQNNQVDLETLTEEAPFMEKYNYLNLKNNGFNTIPANILISLRTMRGQGVTLLGENSITCDCNFIKEIKPLLIENSKRIRDVKDIFCRDGEDETTLLSKKRVKDLQYSDVCHSDSGDDANITSELSLVLIILAEVVLIVLIIGKVWHDQRNFRRTGHLPWCSSKMPRLPCDAMLESIKEGPNFNNRQNGSGSAASSNTNVHNVVNLATTPRVQLVGGVGSNSDMSSGRSMQPHFSGQNSSRTSSV</sequence>
<protein>
    <submittedName>
        <fullName evidence="6">Protein halfway</fullName>
    </submittedName>
</protein>
<dbReference type="InterPro" id="IPR032675">
    <property type="entry name" value="LRR_dom_sf"/>
</dbReference>
<evidence type="ECO:0000313" key="7">
    <source>
        <dbReference type="Proteomes" id="UP000198287"/>
    </source>
</evidence>
<feature type="region of interest" description="Disordered" evidence="3">
    <location>
        <begin position="218"/>
        <end position="255"/>
    </location>
</feature>
<accession>A0A226EEL8</accession>